<dbReference type="Proteomes" id="UP000004217">
    <property type="component" value="Unassembled WGS sequence"/>
</dbReference>
<feature type="non-terminal residue" evidence="1">
    <location>
        <position position="78"/>
    </location>
</feature>
<comment type="caution">
    <text evidence="1">The sequence shown here is derived from an EMBL/GenBank/DDBJ whole genome shotgun (WGS) entry which is preliminary data.</text>
</comment>
<dbReference type="AlphaFoldDB" id="G2GNM4"/>
<sequence length="78" mass="7702">MLISPAITAALREARFDDACPLDAAGLRRARDAAGGLPAAGRAFASPTARCRETARALGLDAVAAPELAGLDGGALAG</sequence>
<dbReference type="InterPro" id="IPR029033">
    <property type="entry name" value="His_PPase_superfam"/>
</dbReference>
<accession>G2GNM4</accession>
<evidence type="ECO:0000313" key="2">
    <source>
        <dbReference type="Proteomes" id="UP000004217"/>
    </source>
</evidence>
<evidence type="ECO:0000313" key="1">
    <source>
        <dbReference type="EMBL" id="EGX54895.1"/>
    </source>
</evidence>
<reference evidence="1 2" key="1">
    <citation type="submission" date="2011-08" db="EMBL/GenBank/DDBJ databases">
        <authorList>
            <person name="Lin Y."/>
            <person name="Hao X."/>
            <person name="Johnstone L."/>
            <person name="Miller S.J."/>
            <person name="Wei G."/>
            <person name="Rensing C."/>
        </authorList>
    </citation>
    <scope>NUCLEOTIDE SEQUENCE [LARGE SCALE GENOMIC DNA]</scope>
    <source>
        <strain evidence="1 2">K42</strain>
    </source>
</reference>
<name>G2GNM4_9ACTN</name>
<gene>
    <name evidence="1" type="ORF">SZN_35647</name>
</gene>
<dbReference type="EMBL" id="AGBF01000303">
    <property type="protein sequence ID" value="EGX54895.1"/>
    <property type="molecule type" value="Genomic_DNA"/>
</dbReference>
<organism evidence="1 2">
    <name type="scientific">Streptomyces zinciresistens K42</name>
    <dbReference type="NCBI Taxonomy" id="700597"/>
    <lineage>
        <taxon>Bacteria</taxon>
        <taxon>Bacillati</taxon>
        <taxon>Actinomycetota</taxon>
        <taxon>Actinomycetes</taxon>
        <taxon>Kitasatosporales</taxon>
        <taxon>Streptomycetaceae</taxon>
        <taxon>Streptomyces</taxon>
    </lineage>
</organism>
<proteinExistence type="predicted"/>
<keyword evidence="2" id="KW-1185">Reference proteome</keyword>
<dbReference type="SUPFAM" id="SSF53254">
    <property type="entry name" value="Phosphoglycerate mutase-like"/>
    <property type="match status" value="1"/>
</dbReference>
<dbReference type="Gene3D" id="3.40.50.1240">
    <property type="entry name" value="Phosphoglycerate mutase-like"/>
    <property type="match status" value="1"/>
</dbReference>
<protein>
    <submittedName>
        <fullName evidence="1">Uncharacterized protein</fullName>
    </submittedName>
</protein>